<feature type="domain" description="UPF0261" evidence="1">
    <location>
        <begin position="7"/>
        <end position="177"/>
    </location>
</feature>
<dbReference type="CDD" id="cd15488">
    <property type="entry name" value="Tm-1-like"/>
    <property type="match status" value="1"/>
</dbReference>
<evidence type="ECO:0000259" key="1">
    <source>
        <dbReference type="Pfam" id="PF06792"/>
    </source>
</evidence>
<dbReference type="PIRSF" id="PIRSF033271">
    <property type="entry name" value="UCP033271"/>
    <property type="match status" value="1"/>
</dbReference>
<dbReference type="OrthoDB" id="9776369at2"/>
<dbReference type="PANTHER" id="PTHR31862:SF1">
    <property type="entry name" value="UPF0261 DOMAIN PROTEIN (AFU_ORTHOLOGUE AFUA_1G10120)"/>
    <property type="match status" value="1"/>
</dbReference>
<dbReference type="InterPro" id="IPR008322">
    <property type="entry name" value="UPF0261"/>
</dbReference>
<proteinExistence type="predicted"/>
<accession>A0A2G4R9N9</accession>
<dbReference type="InterPro" id="IPR051353">
    <property type="entry name" value="Tobamovirus_resist_UPF0261"/>
</dbReference>
<dbReference type="EMBL" id="PEBQ01000150">
    <property type="protein sequence ID" value="PHY93288.1"/>
    <property type="molecule type" value="Genomic_DNA"/>
</dbReference>
<evidence type="ECO:0000313" key="4">
    <source>
        <dbReference type="Proteomes" id="UP000228751"/>
    </source>
</evidence>
<dbReference type="InterPro" id="IPR056778">
    <property type="entry name" value="UPF0261_C"/>
</dbReference>
<dbReference type="Proteomes" id="UP000228751">
    <property type="component" value="Unassembled WGS sequence"/>
</dbReference>
<protein>
    <submittedName>
        <fullName evidence="3">Uncharacterized protein</fullName>
    </submittedName>
</protein>
<dbReference type="Gene3D" id="3.40.50.12020">
    <property type="entry name" value="Uncharacterised protein family UPF0261, NN domain"/>
    <property type="match status" value="1"/>
</dbReference>
<organism evidence="3 4">
    <name type="scientific">Acetobacter pomorum</name>
    <dbReference type="NCBI Taxonomy" id="65959"/>
    <lineage>
        <taxon>Bacteria</taxon>
        <taxon>Pseudomonadati</taxon>
        <taxon>Pseudomonadota</taxon>
        <taxon>Alphaproteobacteria</taxon>
        <taxon>Acetobacterales</taxon>
        <taxon>Acetobacteraceae</taxon>
        <taxon>Acetobacter</taxon>
    </lineage>
</organism>
<dbReference type="AlphaFoldDB" id="A0A2G4R9N9"/>
<keyword evidence="4" id="KW-1185">Reference proteome</keyword>
<evidence type="ECO:0000313" key="3">
    <source>
        <dbReference type="EMBL" id="PHY93288.1"/>
    </source>
</evidence>
<dbReference type="NCBIfam" id="NF002673">
    <property type="entry name" value="PRK02399.1-1"/>
    <property type="match status" value="1"/>
</dbReference>
<name>A0A2G4R9N9_9PROT</name>
<gene>
    <name evidence="3" type="ORF">CSR02_12205</name>
</gene>
<comment type="caution">
    <text evidence="3">The sequence shown here is derived from an EMBL/GenBank/DDBJ whole genome shotgun (WGS) entry which is preliminary data.</text>
</comment>
<evidence type="ECO:0000259" key="2">
    <source>
        <dbReference type="Pfam" id="PF23189"/>
    </source>
</evidence>
<dbReference type="NCBIfam" id="NF002674">
    <property type="entry name" value="PRK02399.1-2"/>
    <property type="match status" value="1"/>
</dbReference>
<dbReference type="InterPro" id="IPR044122">
    <property type="entry name" value="UPF0261_N"/>
</dbReference>
<feature type="domain" description="UPF0261" evidence="2">
    <location>
        <begin position="187"/>
        <end position="402"/>
    </location>
</feature>
<dbReference type="PANTHER" id="PTHR31862">
    <property type="entry name" value="UPF0261 DOMAIN PROTEIN (AFU_ORTHOLOGUE AFUA_1G10120)"/>
    <property type="match status" value="1"/>
</dbReference>
<sequence>MTQIVIPHVYLLGTVDTKSDELIYLCSVLEKNGVQPLIVDVSTNMTPASANIEISAQTVAACHPDGATAVFCGDRGRAIAAMSIALEHFLPGRADIAGVIGIGGSGGTAIVAPALQALPIGLPKILISTVASGNIELYVGESDIAMVYPVVDLQGLNRISRVVLANAANAMAGMIRHRYIPPSQSHPALGITMFGVTTPCVTEAMHVLEHDFECLVFHATGSGGKSMERLVAQGVIQGVLDITTTEFCDFVAGGIFPCEVSRLDVIARTKVPYVGSCGGLDMVNFGAIETVPERYRDRVFVQHNPFITLMRTTPAECRQIGRLIGERLNRCDGPVRFFYPEGGFSQLDRPDQPFYDPMADEAFRDVLLATLQQTSDRRFISLPFAINDPSFAQAMAEELIQIFKEN</sequence>
<reference evidence="3 4" key="1">
    <citation type="submission" date="2017-10" db="EMBL/GenBank/DDBJ databases">
        <title>Genomic analysis of the genus Acetobacter.</title>
        <authorList>
            <person name="Kim K.H."/>
            <person name="Chun B.H."/>
            <person name="Son A.R."/>
            <person name="Jeon C.O."/>
        </authorList>
    </citation>
    <scope>NUCLEOTIDE SEQUENCE [LARGE SCALE GENOMIC DNA]</scope>
    <source>
        <strain evidence="3 4">LHT 2458</strain>
    </source>
</reference>
<dbReference type="Gene3D" id="3.40.50.12030">
    <property type="entry name" value="Uncharacterised protein family UPF0261, NC domain"/>
    <property type="match status" value="1"/>
</dbReference>
<dbReference type="Pfam" id="PF23189">
    <property type="entry name" value="UPF0261_C"/>
    <property type="match status" value="1"/>
</dbReference>
<dbReference type="Pfam" id="PF06792">
    <property type="entry name" value="UPF0261"/>
    <property type="match status" value="1"/>
</dbReference>